<gene>
    <name evidence="3" type="ORF">CRG98_041461</name>
</gene>
<dbReference type="STRING" id="22663.A0A2I0I2F3"/>
<feature type="region of interest" description="Disordered" evidence="1">
    <location>
        <begin position="316"/>
        <end position="361"/>
    </location>
</feature>
<feature type="region of interest" description="Disordered" evidence="1">
    <location>
        <begin position="51"/>
        <end position="95"/>
    </location>
</feature>
<dbReference type="InterPro" id="IPR021109">
    <property type="entry name" value="Peptidase_aspartic_dom_sf"/>
</dbReference>
<dbReference type="InterPro" id="IPR043502">
    <property type="entry name" value="DNA/RNA_pol_sf"/>
</dbReference>
<evidence type="ECO:0000259" key="2">
    <source>
        <dbReference type="Pfam" id="PF13456"/>
    </source>
</evidence>
<dbReference type="EMBL" id="PGOL01004198">
    <property type="protein sequence ID" value="PKI38148.1"/>
    <property type="molecule type" value="Genomic_DNA"/>
</dbReference>
<feature type="non-terminal residue" evidence="3">
    <location>
        <position position="1"/>
    </location>
</feature>
<dbReference type="Proteomes" id="UP000233551">
    <property type="component" value="Unassembled WGS sequence"/>
</dbReference>
<proteinExistence type="predicted"/>
<dbReference type="SUPFAM" id="SSF56672">
    <property type="entry name" value="DNA/RNA polymerases"/>
    <property type="match status" value="1"/>
</dbReference>
<accession>A0A2I0I2F3</accession>
<dbReference type="CDD" id="cd00303">
    <property type="entry name" value="retropepsin_like"/>
    <property type="match status" value="1"/>
</dbReference>
<feature type="region of interest" description="Disordered" evidence="1">
    <location>
        <begin position="265"/>
        <end position="297"/>
    </location>
</feature>
<feature type="region of interest" description="Disordered" evidence="1">
    <location>
        <begin position="787"/>
        <end position="816"/>
    </location>
</feature>
<sequence>PYPLPPAPTAVPLPPATFLSSEHVPSAPLPVPIPAPAVAYTIPPPTVFPAPNAPAPTHLQATELPPYPSLQPHAGLSYQAPPPINTTYHEPGTPTHAAQFASPTYFFPETDAEQERRLKRMEETIRALQSGDAHLDARYGDCSLFPGMRLPPKFKISEFKTYEGTTDPRHHLRHYREKMLQYSEYEEFVIHSFQDSLSGSALDWFMSLKAEDVPTWEDLSRKFIDQYRYCAEMPPTLLELSTKEMAQGQRFEEYATKWRAQAAKHIPPIIPTSKGEESSKKVPATSSSSGGRRGKEVSVNAVDTAHQASQQYSMNFTSAPPVAPSYTPHYQPPAPRASQPTQRVPPPQGQQDGAAQSRPRRQYPALSVPLSHIYRQVCDKIRTIAPGPSFDPTIQDQTKQCEYHRGAPGHTLDNCWRPPNVQANPLPDHGPTRGPSINMITVCIPREGEGEQGCPSPFMIEYVPAEVAVGFTGIDAPPAPLVIDIPAREPYSDDKVPWTYEGGVGSLEQPFGVMGITRSGRLYENPAVTNKGKAPVIGVEATPEAPPTLSKKVPKGTSPDRIEETVNSIFSNAILFSDNELPPEGCAHSQALHIVCKCNNHIVGRVMIDNGSALNVCPVTTLKQMNVDLNRVRPSKTAVRAFDGSRREVNGEIDLPIEVGPCSFNVTFQVLDIPNAFSLLLGRPWIHSAGAIPSSLHQKVKFIVKERIITVKGEEDYAVYKETAVPYISVGNDENLPFHSFETISELATPLKLKNISIGGDSAFAPPATKSLKPAEATISTASPHIMEDSTGACKSPHSLTSSPGRHSSSGAPLTALSRTSKTRLTLCQLCMPSPRRFLQGFTSARLHSNPNLRHVGSNPSEECLGEPGRIYFGEGLDEDSLVPEIEESLHRLEDRQLTSVEPTEEINVGTEDKPRNLKIGTGSDPTQRARMIDFLTRYQEVFAWSYADMPGLDPSIVKHFLPLDTEKFPPKRQQLRRQRASLLLRIKEEVVKQINAGFLEVCNYSEWVANIMPVEKKDGRVRVRVDYRDLNKASPKDNFPLPHIDILVDNTARHAHARSGKLLEFVVSERGIKVDPDKVKAIKELPPPSSVREVRGFLGRLNYIARFIANLTNKCQPLFRLLRKNAAIEWDEECQKAFDTIKAYLVQPPVLVPPTPGHPLVLYLTADPLKYLFDSPSSTRNLAKWRCIGAVLISPDGRYYLVASKIDFSCTNNVAEYKACILGLQAAIDFKVKELEVFGDSMLTIFQTLGQWKTKDAKLVPYHEYLEKLAENFEDISFTYTPRMTNQFADALATLSSMVSITKENLIEPLEIEIVEGPAHCNSIEASEAKPWYEDIKNLLRTGQYPPFAGRCDRKTLRRLAIHYFLNGEVYANQIKAPPNELRPMTAPWPFSMWGMDVIGPINPKASNRHMFILVAVRTRMLTLVGARIARFWIARLGGVHLPAGARVGHA</sequence>
<dbReference type="Gene3D" id="3.10.10.10">
    <property type="entry name" value="HIV Type 1 Reverse Transcriptase, subunit A, domain 1"/>
    <property type="match status" value="1"/>
</dbReference>
<dbReference type="Gene3D" id="3.30.420.10">
    <property type="entry name" value="Ribonuclease H-like superfamily/Ribonuclease H"/>
    <property type="match status" value="1"/>
</dbReference>
<dbReference type="PANTHER" id="PTHR48475:SF1">
    <property type="entry name" value="RNASE H TYPE-1 DOMAIN-CONTAINING PROTEIN"/>
    <property type="match status" value="1"/>
</dbReference>
<dbReference type="PANTHER" id="PTHR48475">
    <property type="entry name" value="RIBONUCLEASE H"/>
    <property type="match status" value="1"/>
</dbReference>
<dbReference type="CDD" id="cd09279">
    <property type="entry name" value="RNase_HI_like"/>
    <property type="match status" value="1"/>
</dbReference>
<dbReference type="Gene3D" id="3.30.70.270">
    <property type="match status" value="1"/>
</dbReference>
<dbReference type="FunFam" id="3.30.70.270:FF:000023">
    <property type="entry name" value="Pol"/>
    <property type="match status" value="1"/>
</dbReference>
<dbReference type="InterPro" id="IPR002156">
    <property type="entry name" value="RNaseH_domain"/>
</dbReference>
<keyword evidence="4" id="KW-1185">Reference proteome</keyword>
<dbReference type="Pfam" id="PF13456">
    <property type="entry name" value="RVT_3"/>
    <property type="match status" value="1"/>
</dbReference>
<organism evidence="3 4">
    <name type="scientific">Punica granatum</name>
    <name type="common">Pomegranate</name>
    <dbReference type="NCBI Taxonomy" id="22663"/>
    <lineage>
        <taxon>Eukaryota</taxon>
        <taxon>Viridiplantae</taxon>
        <taxon>Streptophyta</taxon>
        <taxon>Embryophyta</taxon>
        <taxon>Tracheophyta</taxon>
        <taxon>Spermatophyta</taxon>
        <taxon>Magnoliopsida</taxon>
        <taxon>eudicotyledons</taxon>
        <taxon>Gunneridae</taxon>
        <taxon>Pentapetalae</taxon>
        <taxon>rosids</taxon>
        <taxon>malvids</taxon>
        <taxon>Myrtales</taxon>
        <taxon>Lythraceae</taxon>
        <taxon>Punica</taxon>
    </lineage>
</organism>
<dbReference type="InterPro" id="IPR036397">
    <property type="entry name" value="RNaseH_sf"/>
</dbReference>
<reference evidence="3 4" key="1">
    <citation type="submission" date="2017-11" db="EMBL/GenBank/DDBJ databases">
        <title>De-novo sequencing of pomegranate (Punica granatum L.) genome.</title>
        <authorList>
            <person name="Akparov Z."/>
            <person name="Amiraslanov A."/>
            <person name="Hajiyeva S."/>
            <person name="Abbasov M."/>
            <person name="Kaur K."/>
            <person name="Hamwieh A."/>
            <person name="Solovyev V."/>
            <person name="Salamov A."/>
            <person name="Braich B."/>
            <person name="Kosarev P."/>
            <person name="Mahmoud A."/>
            <person name="Hajiyev E."/>
            <person name="Babayeva S."/>
            <person name="Izzatullayeva V."/>
            <person name="Mammadov A."/>
            <person name="Mammadov A."/>
            <person name="Sharifova S."/>
            <person name="Ojaghi J."/>
            <person name="Eynullazada K."/>
            <person name="Bayramov B."/>
            <person name="Abdulazimova A."/>
            <person name="Shahmuradov I."/>
        </authorList>
    </citation>
    <scope>NUCLEOTIDE SEQUENCE [LARGE SCALE GENOMIC DNA]</scope>
    <source>
        <strain evidence="4">cv. AG2017</strain>
        <tissue evidence="3">Leaf</tissue>
    </source>
</reference>
<protein>
    <recommendedName>
        <fullName evidence="2">RNase H type-1 domain-containing protein</fullName>
    </recommendedName>
</protein>
<feature type="domain" description="RNase H type-1" evidence="2">
    <location>
        <begin position="1189"/>
        <end position="1295"/>
    </location>
</feature>
<feature type="compositionally biased region" description="Polar residues" evidence="1">
    <location>
        <begin position="798"/>
        <end position="816"/>
    </location>
</feature>
<dbReference type="Gene3D" id="2.40.70.10">
    <property type="entry name" value="Acid Proteases"/>
    <property type="match status" value="1"/>
</dbReference>
<dbReference type="GO" id="GO:0003676">
    <property type="term" value="F:nucleic acid binding"/>
    <property type="evidence" value="ECO:0007669"/>
    <property type="project" value="InterPro"/>
</dbReference>
<evidence type="ECO:0000313" key="3">
    <source>
        <dbReference type="EMBL" id="PKI38148.1"/>
    </source>
</evidence>
<evidence type="ECO:0000256" key="1">
    <source>
        <dbReference type="SAM" id="MobiDB-lite"/>
    </source>
</evidence>
<dbReference type="GO" id="GO:0004523">
    <property type="term" value="F:RNA-DNA hybrid ribonuclease activity"/>
    <property type="evidence" value="ECO:0007669"/>
    <property type="project" value="InterPro"/>
</dbReference>
<comment type="caution">
    <text evidence="3">The sequence shown here is derived from an EMBL/GenBank/DDBJ whole genome shotgun (WGS) entry which is preliminary data.</text>
</comment>
<evidence type="ECO:0000313" key="4">
    <source>
        <dbReference type="Proteomes" id="UP000233551"/>
    </source>
</evidence>
<name>A0A2I0I2F3_PUNGR</name>
<dbReference type="InterPro" id="IPR043128">
    <property type="entry name" value="Rev_trsase/Diguanyl_cyclase"/>
</dbReference>